<dbReference type="SUPFAM" id="SSF53850">
    <property type="entry name" value="Periplasmic binding protein-like II"/>
    <property type="match status" value="1"/>
</dbReference>
<dbReference type="InterPro" id="IPR052738">
    <property type="entry name" value="ABC-Tungstate_binding"/>
</dbReference>
<dbReference type="Gene3D" id="3.40.190.10">
    <property type="entry name" value="Periplasmic binding protein-like II"/>
    <property type="match status" value="2"/>
</dbReference>
<evidence type="ECO:0000313" key="2">
    <source>
        <dbReference type="Proteomes" id="UP000248259"/>
    </source>
</evidence>
<keyword evidence="2" id="KW-1185">Reference proteome</keyword>
<dbReference type="OrthoDB" id="186379at2"/>
<accession>A0A323UWD7</accession>
<dbReference type="Proteomes" id="UP000248259">
    <property type="component" value="Unassembled WGS sequence"/>
</dbReference>
<comment type="caution">
    <text evidence="1">The sequence shown here is derived from an EMBL/GenBank/DDBJ whole genome shotgun (WGS) entry which is preliminary data.</text>
</comment>
<organism evidence="1 2">
    <name type="scientific">Parazoarcus communis SWub3 = DSM 12120</name>
    <dbReference type="NCBI Taxonomy" id="1121029"/>
    <lineage>
        <taxon>Bacteria</taxon>
        <taxon>Pseudomonadati</taxon>
        <taxon>Pseudomonadota</taxon>
        <taxon>Betaproteobacteria</taxon>
        <taxon>Rhodocyclales</taxon>
        <taxon>Zoogloeaceae</taxon>
        <taxon>Parazoarcus</taxon>
    </lineage>
</organism>
<dbReference type="PANTHER" id="PTHR37945">
    <property type="entry name" value="EXTRACELLULAR TUNGSTATE BINDING PROTEIN"/>
    <property type="match status" value="1"/>
</dbReference>
<proteinExistence type="predicted"/>
<dbReference type="AlphaFoldDB" id="A0A323UWD7"/>
<sequence>MSTVVNVGWTCGLRIVVSMLLVAVASVVQAGTVKVAVVGGIQLSGVWDALRPRLEAATGVRITLAAAANKAGILPVFVRGDADLLLIHGGAETFALQARGVGGRMSVWAYNEHAIVGPAEDPAGVHGSGDAATAFRRIAAVRAPFIAFRDPGSHEIVQRVWKQAGITPTPEWVRLDVSERSHDILELAAKQRAYVVVGAIPVSFGRMQGDGMALLLRGDPAMRRAYVALEPGEAHPAKADVRDDVRKVVDYLVSSAGQAALAEADRQAGGPWLYGRDVAGVSFPGGY</sequence>
<evidence type="ECO:0000313" key="1">
    <source>
        <dbReference type="EMBL" id="PZA15546.1"/>
    </source>
</evidence>
<gene>
    <name evidence="1" type="ORF">DNK49_16430</name>
</gene>
<protein>
    <submittedName>
        <fullName evidence="1">Tungsten ABC transporter permease</fullName>
    </submittedName>
</protein>
<reference evidence="1 2" key="1">
    <citation type="submission" date="2018-06" db="EMBL/GenBank/DDBJ databases">
        <title>Azoarcus communis strain SWub3 genome.</title>
        <authorList>
            <person name="Zorraquino Salvo V."/>
            <person name="Toubiana D."/>
            <person name="Blumwald E."/>
        </authorList>
    </citation>
    <scope>NUCLEOTIDE SEQUENCE [LARGE SCALE GENOMIC DNA]</scope>
    <source>
        <strain evidence="1 2">SWub3</strain>
    </source>
</reference>
<dbReference type="RefSeq" id="WP_110526878.1">
    <property type="nucleotide sequence ID" value="NZ_QKOE01000013.1"/>
</dbReference>
<dbReference type="EMBL" id="QKOE01000013">
    <property type="protein sequence ID" value="PZA15546.1"/>
    <property type="molecule type" value="Genomic_DNA"/>
</dbReference>
<dbReference type="PANTHER" id="PTHR37945:SF1">
    <property type="entry name" value="EXTRACELLULAR TUNGSTATE BINDING PROTEIN"/>
    <property type="match status" value="1"/>
</dbReference>
<name>A0A323UWD7_9RHOO</name>